<accession>A0A0V9EJ97</accession>
<name>A0A0V9EJ97_KLEPN</name>
<protein>
    <submittedName>
        <fullName evidence="2">Uncharacterized protein</fullName>
    </submittedName>
</protein>
<dbReference type="RefSeq" id="WP_032411926.1">
    <property type="nucleotide sequence ID" value="NZ_AP027263.1"/>
</dbReference>
<dbReference type="Proteomes" id="UP000257587">
    <property type="component" value="Unassembled WGS sequence"/>
</dbReference>
<sequence>MNDISITDYLGPGVYLLQNYPKETEGLIAEKGYKVHNCADLAQCKDILNRNKVNFLLTNDKDNNFNEYVKIVRTAARQLVNKIVINIFVEKGNGQSFQDFINITDNLGYSIDTVFYLLNPGYDEQFRDDQSLKIVLSYRRQSGVSTDKNILETTIFEKKLVNTFPYIRPGDRVLVIIKNKNSITNIKNIIAEQTKASEVEIYSLDEIKSVQLNGNGYHFLITDKYADDGLNNALKVIISYLVPAGRYVSFHTDKTVVETLSNYNLQPEVYLFYEHGHLKTQIHQGEEITLSPELCVFMKSPLARSELPYQETIYGYSHPPKNLLAFARDYTNPWLIRGIVEFPFRNRSTYHLQQYSHQILEHSAPDSPDYAAALAVLGYQMLSGSDDTADIYAKMLDYCSNVSQMDNPTPHQYRWLISLSTLLGLICNKNNDKTNALIHLSRAANSSIDKFSPSIGTKILQSFYLQSVILISLNRISCAEIIVDRGIKRGIQLLYQHPDELVGKISQPFNFVLYIYHDILDWLIKMVNIKNAIPGRKFNIANFDNGNTWSALLHERMNAINNMSQMIDERDRTIHEQKCLIDERDRTIHDQKRLIDERDSTVLTQKNLIDERDLVSAQQNQLIEQTNKTIQQQIQNVTDLNSQVSSKEQKVDELQNQNIKLISLIDEKDLHIAQLSADLERANTILRKINSTPVIRHLLRMLNIK</sequence>
<dbReference type="EMBL" id="UKAW01000020">
    <property type="protein sequence ID" value="SXG18686.1"/>
    <property type="molecule type" value="Genomic_DNA"/>
</dbReference>
<keyword evidence="1" id="KW-0175">Coiled coil</keyword>
<evidence type="ECO:0000313" key="4">
    <source>
        <dbReference type="Proteomes" id="UP000257587"/>
    </source>
</evidence>
<evidence type="ECO:0000313" key="2">
    <source>
        <dbReference type="EMBL" id="ALX35078.1"/>
    </source>
</evidence>
<evidence type="ECO:0000256" key="1">
    <source>
        <dbReference type="SAM" id="Coils"/>
    </source>
</evidence>
<proteinExistence type="predicted"/>
<reference evidence="2" key="1">
    <citation type="submission" date="2015-12" db="EMBL/GenBank/DDBJ databases">
        <authorList>
            <person name="Shamseldin A."/>
            <person name="Moawad H."/>
            <person name="Abd El-Rahim W.M."/>
            <person name="Sadowsky M.J."/>
        </authorList>
    </citation>
    <scope>NUCLEOTIDE SEQUENCE</scope>
    <source>
        <strain evidence="2">Mich. 61</strain>
    </source>
</reference>
<feature type="coiled-coil region" evidence="1">
    <location>
        <begin position="623"/>
        <end position="692"/>
    </location>
</feature>
<reference evidence="3 4" key="3">
    <citation type="submission" date="2018-08" db="EMBL/GenBank/DDBJ databases">
        <authorList>
            <consortium name="Pathogen Informatics"/>
        </authorList>
    </citation>
    <scope>NUCLEOTIDE SEQUENCE [LARGE SCALE GENOMIC DNA]</scope>
    <source>
        <strain evidence="3 4">EuSCAPE_AT002</strain>
    </source>
</reference>
<reference evidence="2" key="2">
    <citation type="journal article" date="2016" name="J. Clin. Microbiol.">
        <title>Rapid and Accurate Determination of Lipopolysaccharide O-Antigen Types in Klebsiella pneumoniae with a Novel PCR-Based O-Genotyping Method.</title>
        <authorList>
            <person name="Fang C.T."/>
            <person name="Shih Y.J."/>
            <person name="Cheong C.M."/>
            <person name="Yi W.C."/>
        </authorList>
    </citation>
    <scope>NUCLEOTIDE SEQUENCE</scope>
    <source>
        <strain evidence="2">Mich. 61</strain>
    </source>
</reference>
<organism evidence="2">
    <name type="scientific">Klebsiella pneumoniae</name>
    <dbReference type="NCBI Taxonomy" id="573"/>
    <lineage>
        <taxon>Bacteria</taxon>
        <taxon>Pseudomonadati</taxon>
        <taxon>Pseudomonadota</taxon>
        <taxon>Gammaproteobacteria</taxon>
        <taxon>Enterobacterales</taxon>
        <taxon>Enterobacteriaceae</taxon>
        <taxon>Klebsiella/Raoultella group</taxon>
        <taxon>Klebsiella</taxon>
        <taxon>Klebsiella pneumoniae complex</taxon>
    </lineage>
</organism>
<evidence type="ECO:0000313" key="3">
    <source>
        <dbReference type="EMBL" id="SXG18686.1"/>
    </source>
</evidence>
<dbReference type="AlphaFoldDB" id="A0A0V9EJ97"/>
<dbReference type="EMBL" id="KU310493">
    <property type="protein sequence ID" value="ALX35078.1"/>
    <property type="molecule type" value="Genomic_DNA"/>
</dbReference>
<gene>
    <name evidence="3" type="ORF">SAMEA3499874_04585</name>
</gene>